<dbReference type="GO" id="GO:0001097">
    <property type="term" value="F:TFIIH-class transcription factor complex binding"/>
    <property type="evidence" value="ECO:0007669"/>
    <property type="project" value="TreeGrafter"/>
</dbReference>
<feature type="region of interest" description="Disordered" evidence="7">
    <location>
        <begin position="239"/>
        <end position="298"/>
    </location>
</feature>
<evidence type="ECO:0000256" key="7">
    <source>
        <dbReference type="SAM" id="MobiDB-lite"/>
    </source>
</evidence>
<dbReference type="HOGENOM" id="CLU_056580_1_0_1"/>
<dbReference type="GO" id="GO:0003677">
    <property type="term" value="F:DNA binding"/>
    <property type="evidence" value="ECO:0007669"/>
    <property type="project" value="UniProtKB-KW"/>
</dbReference>
<proteinExistence type="predicted"/>
<evidence type="ECO:0000256" key="5">
    <source>
        <dbReference type="ARBA" id="ARBA00023242"/>
    </source>
</evidence>
<organism evidence="9 10">
    <name type="scientific">Tilletiaria anomala (strain ATCC 24038 / CBS 436.72 / UBC 951)</name>
    <dbReference type="NCBI Taxonomy" id="1037660"/>
    <lineage>
        <taxon>Eukaryota</taxon>
        <taxon>Fungi</taxon>
        <taxon>Dikarya</taxon>
        <taxon>Basidiomycota</taxon>
        <taxon>Ustilaginomycotina</taxon>
        <taxon>Exobasidiomycetes</taxon>
        <taxon>Georgefischeriales</taxon>
        <taxon>Tilletiariaceae</taxon>
        <taxon>Tilletiaria</taxon>
    </lineage>
</organism>
<evidence type="ECO:0000259" key="8">
    <source>
        <dbReference type="PROSITE" id="PS51351"/>
    </source>
</evidence>
<evidence type="ECO:0000256" key="6">
    <source>
        <dbReference type="ARBA" id="ARBA00025581"/>
    </source>
</evidence>
<keyword evidence="10" id="KW-1185">Reference proteome</keyword>
<dbReference type="PANTHER" id="PTHR12716:SF8">
    <property type="entry name" value="TRANSCRIPTION INITIATION FACTOR IIE SUBUNIT BETA"/>
    <property type="match status" value="1"/>
</dbReference>
<dbReference type="AlphaFoldDB" id="A0A066VHT2"/>
<dbReference type="GeneID" id="25264977"/>
<keyword evidence="4" id="KW-0804">Transcription</keyword>
<dbReference type="GO" id="GO:0005673">
    <property type="term" value="C:transcription factor TFIIE complex"/>
    <property type="evidence" value="ECO:0007669"/>
    <property type="project" value="InterPro"/>
</dbReference>
<evidence type="ECO:0000256" key="2">
    <source>
        <dbReference type="ARBA" id="ARBA00023015"/>
    </source>
</evidence>
<evidence type="ECO:0000256" key="1">
    <source>
        <dbReference type="ARBA" id="ARBA00004123"/>
    </source>
</evidence>
<comment type="function">
    <text evidence="6">Recruits TFIIH to the initiation complex and stimulates the RNA polymerase II C-terminal domain kinase and DNA-dependent ATPase activities of TFIIH. Both TFIIH and TFIIE are required for promoter clearance by RNA polymerase.</text>
</comment>
<dbReference type="OrthoDB" id="3907302at2759"/>
<dbReference type="PROSITE" id="PS51351">
    <property type="entry name" value="TFIIE_BETA_C"/>
    <property type="match status" value="1"/>
</dbReference>
<dbReference type="Pfam" id="PF02186">
    <property type="entry name" value="TFIIE_beta"/>
    <property type="match status" value="1"/>
</dbReference>
<protein>
    <recommendedName>
        <fullName evidence="8">TFIIE beta domain-containing protein</fullName>
    </recommendedName>
</protein>
<keyword evidence="2" id="KW-0805">Transcription regulation</keyword>
<dbReference type="Proteomes" id="UP000027361">
    <property type="component" value="Unassembled WGS sequence"/>
</dbReference>
<feature type="compositionally biased region" description="Basic and acidic residues" evidence="7">
    <location>
        <begin position="287"/>
        <end position="298"/>
    </location>
</feature>
<dbReference type="FunCoup" id="A0A066VHT2">
    <property type="interactions" value="368"/>
</dbReference>
<keyword evidence="3" id="KW-0238">DNA-binding</keyword>
<dbReference type="STRING" id="1037660.A0A066VHT2"/>
<dbReference type="InterPro" id="IPR003166">
    <property type="entry name" value="TFIIE_bsu_DNA-bd"/>
</dbReference>
<dbReference type="GO" id="GO:0006367">
    <property type="term" value="P:transcription initiation at RNA polymerase II promoter"/>
    <property type="evidence" value="ECO:0007669"/>
    <property type="project" value="InterPro"/>
</dbReference>
<comment type="subcellular location">
    <subcellularLocation>
        <location evidence="1">Nucleus</location>
    </subcellularLocation>
</comment>
<dbReference type="RefSeq" id="XP_013241577.1">
    <property type="nucleotide sequence ID" value="XM_013386123.1"/>
</dbReference>
<dbReference type="Pfam" id="PF18121">
    <property type="entry name" value="TFA2_Winged_2"/>
    <property type="match status" value="1"/>
</dbReference>
<sequence length="298" mass="32760">MSTSGADVYSQPANTGAGRLENTQLASAVDALKRETNPVRLEDFALGLGSGFESLLDRNSSLYSRFANHERVVLNSINGTLTYRPDYELRSKGDLMQLIRDRYDAVYPSKKDVPYGTRRLPLKPVIKMTDLRESWPDVKVAIEQLTKNVPREEREVLVWKQSRDGLIKGVSWNPIRGEEVKDVDQEFRDLWHSFNSPDAVDLSKQLEADGMRVTAILPSASSGMTDSTVSSNNAPISAFGTKGMLHGDKTAATGRGGSGRGRGRGRGGRGSASSTSSSRKPKIQNTHLKDVDLSKDYI</sequence>
<evidence type="ECO:0000256" key="3">
    <source>
        <dbReference type="ARBA" id="ARBA00023125"/>
    </source>
</evidence>
<comment type="caution">
    <text evidence="9">The sequence shown here is derived from an EMBL/GenBank/DDBJ whole genome shotgun (WGS) entry which is preliminary data.</text>
</comment>
<name>A0A066VHT2_TILAU</name>
<reference evidence="9 10" key="1">
    <citation type="submission" date="2014-05" db="EMBL/GenBank/DDBJ databases">
        <title>Draft genome sequence of a rare smut relative, Tilletiaria anomala UBC 951.</title>
        <authorList>
            <consortium name="DOE Joint Genome Institute"/>
            <person name="Toome M."/>
            <person name="Kuo A."/>
            <person name="Henrissat B."/>
            <person name="Lipzen A."/>
            <person name="Tritt A."/>
            <person name="Yoshinaga Y."/>
            <person name="Zane M."/>
            <person name="Barry K."/>
            <person name="Grigoriev I.V."/>
            <person name="Spatafora J.W."/>
            <person name="Aimea M.C."/>
        </authorList>
    </citation>
    <scope>NUCLEOTIDE SEQUENCE [LARGE SCALE GENOMIC DNA]</scope>
    <source>
        <strain evidence="9 10">UBC 951</strain>
    </source>
</reference>
<accession>A0A066VHT2</accession>
<dbReference type="InterPro" id="IPR016656">
    <property type="entry name" value="TFIIE-bsu"/>
</dbReference>
<gene>
    <name evidence="9" type="ORF">K437DRAFT_258417</name>
</gene>
<evidence type="ECO:0000256" key="4">
    <source>
        <dbReference type="ARBA" id="ARBA00023163"/>
    </source>
</evidence>
<dbReference type="InterPro" id="IPR040501">
    <property type="entry name" value="TFA2_Winged_2"/>
</dbReference>
<dbReference type="EMBL" id="JMSN01000084">
    <property type="protein sequence ID" value="KDN41061.1"/>
    <property type="molecule type" value="Genomic_DNA"/>
</dbReference>
<dbReference type="PANTHER" id="PTHR12716">
    <property type="entry name" value="TRANSCRIPTION INITIATION FACTOR IIE, BETA SUBUNIT"/>
    <property type="match status" value="1"/>
</dbReference>
<keyword evidence="5" id="KW-0539">Nucleus</keyword>
<evidence type="ECO:0000313" key="9">
    <source>
        <dbReference type="EMBL" id="KDN41061.1"/>
    </source>
</evidence>
<evidence type="ECO:0000313" key="10">
    <source>
        <dbReference type="Proteomes" id="UP000027361"/>
    </source>
</evidence>
<feature type="domain" description="TFIIE beta" evidence="8">
    <location>
        <begin position="9"/>
        <end position="90"/>
    </location>
</feature>
<dbReference type="InParanoid" id="A0A066VHT2"/>
<dbReference type="OMA" id="RTKKDNH"/>